<dbReference type="AlphaFoldDB" id="A0A9P9E3P2"/>
<keyword evidence="3" id="KW-1185">Reference proteome</keyword>
<dbReference type="GO" id="GO:0004497">
    <property type="term" value="F:monooxygenase activity"/>
    <property type="evidence" value="ECO:0007669"/>
    <property type="project" value="UniProtKB-KW"/>
</dbReference>
<accession>A0A9P9E3P2</accession>
<keyword evidence="1" id="KW-0408">Iron</keyword>
<dbReference type="InterPro" id="IPR002401">
    <property type="entry name" value="Cyt_P450_E_grp-I"/>
</dbReference>
<dbReference type="InterPro" id="IPR036396">
    <property type="entry name" value="Cyt_P450_sf"/>
</dbReference>
<keyword evidence="2" id="KW-0503">Monooxygenase</keyword>
<evidence type="ECO:0000313" key="2">
    <source>
        <dbReference type="EMBL" id="KAH7130094.1"/>
    </source>
</evidence>
<gene>
    <name evidence="2" type="ORF">B0J11DRAFT_522411</name>
</gene>
<keyword evidence="1" id="KW-0349">Heme</keyword>
<keyword evidence="2" id="KW-0560">Oxidoreductase</keyword>
<comment type="cofactor">
    <cofactor evidence="1">
        <name>heme</name>
        <dbReference type="ChEBI" id="CHEBI:30413"/>
    </cofactor>
</comment>
<dbReference type="PRINTS" id="PR00463">
    <property type="entry name" value="EP450I"/>
</dbReference>
<dbReference type="GO" id="GO:0020037">
    <property type="term" value="F:heme binding"/>
    <property type="evidence" value="ECO:0007669"/>
    <property type="project" value="InterPro"/>
</dbReference>
<dbReference type="Pfam" id="PF00067">
    <property type="entry name" value="p450"/>
    <property type="match status" value="1"/>
</dbReference>
<dbReference type="Proteomes" id="UP000700596">
    <property type="component" value="Unassembled WGS sequence"/>
</dbReference>
<dbReference type="GO" id="GO:0016705">
    <property type="term" value="F:oxidoreductase activity, acting on paired donors, with incorporation or reduction of molecular oxygen"/>
    <property type="evidence" value="ECO:0007669"/>
    <property type="project" value="InterPro"/>
</dbReference>
<dbReference type="Gene3D" id="1.10.630.10">
    <property type="entry name" value="Cytochrome P450"/>
    <property type="match status" value="1"/>
</dbReference>
<dbReference type="GO" id="GO:0005506">
    <property type="term" value="F:iron ion binding"/>
    <property type="evidence" value="ECO:0007669"/>
    <property type="project" value="InterPro"/>
</dbReference>
<dbReference type="OrthoDB" id="1470350at2759"/>
<evidence type="ECO:0000313" key="3">
    <source>
        <dbReference type="Proteomes" id="UP000700596"/>
    </source>
</evidence>
<dbReference type="PANTHER" id="PTHR24305:SF226">
    <property type="entry name" value="CYTOCHROME P450 MONOOXYGENASE"/>
    <property type="match status" value="1"/>
</dbReference>
<keyword evidence="1" id="KW-0479">Metal-binding</keyword>
<dbReference type="PRINTS" id="PR00385">
    <property type="entry name" value="P450"/>
</dbReference>
<comment type="caution">
    <text evidence="2">The sequence shown here is derived from an EMBL/GenBank/DDBJ whole genome shotgun (WGS) entry which is preliminary data.</text>
</comment>
<dbReference type="SUPFAM" id="SSF48264">
    <property type="entry name" value="Cytochrome P450"/>
    <property type="match status" value="1"/>
</dbReference>
<dbReference type="PANTHER" id="PTHR24305">
    <property type="entry name" value="CYTOCHROME P450"/>
    <property type="match status" value="1"/>
</dbReference>
<proteinExistence type="predicted"/>
<sequence>MTFLLPLSICMAASYVLGTAIYNLFFHPLRHVPGPLLSRMSTWPSFYHACKGDRHIWAWQQFQIYGRRFRAAPDVVLFNSYDAFDDIYAVKANVKRSGFYSIWVRNENDVNTLSCTDNKEHMRKRKLLNTTFTERSLRAAEPFMVAHIDRWNQLQLGTQKNDDEWSSTHDLSHSSASLFFDLLGDLAFGAQFNTKEPGPNKLKEIPHFMEKYMQFLYPIAKSPIMNQILWLKPRGLNAFLEAVTPKGVKAYFAFLEECVDKRLESEKKREITGAVPERPDMFHFLHAAKNPETGGPALSRHDIIAECNLLIVAATDTTAVSTSAFMFFITHHPRVYEKVVREIRTTFNSADEIVQGQLLSSCTYLRACIDETMRLAPSGGTEFPREVLPGGQVIDGDYYPPGTILGTHNWSLGRQETVYGDSHTFRPERWLVSPPTDSPDSTPEPYTVTIEDVRTLKRQFAPFLKGTGRCLGENVAILQLSMCLARTLWRMDVRQAPGLHVGAGSPEQGWGRSDPNLYITRDAYITIRDGPMVQFKKRAL</sequence>
<reference evidence="2" key="1">
    <citation type="journal article" date="2021" name="Nat. Commun.">
        <title>Genetic determinants of endophytism in the Arabidopsis root mycobiome.</title>
        <authorList>
            <person name="Mesny F."/>
            <person name="Miyauchi S."/>
            <person name="Thiergart T."/>
            <person name="Pickel B."/>
            <person name="Atanasova L."/>
            <person name="Karlsson M."/>
            <person name="Huettel B."/>
            <person name="Barry K.W."/>
            <person name="Haridas S."/>
            <person name="Chen C."/>
            <person name="Bauer D."/>
            <person name="Andreopoulos W."/>
            <person name="Pangilinan J."/>
            <person name="LaButti K."/>
            <person name="Riley R."/>
            <person name="Lipzen A."/>
            <person name="Clum A."/>
            <person name="Drula E."/>
            <person name="Henrissat B."/>
            <person name="Kohler A."/>
            <person name="Grigoriev I.V."/>
            <person name="Martin F.M."/>
            <person name="Hacquard S."/>
        </authorList>
    </citation>
    <scope>NUCLEOTIDE SEQUENCE</scope>
    <source>
        <strain evidence="2">MPI-CAGE-CH-0243</strain>
    </source>
</reference>
<dbReference type="InterPro" id="IPR001128">
    <property type="entry name" value="Cyt_P450"/>
</dbReference>
<feature type="binding site" description="axial binding residue" evidence="1">
    <location>
        <position position="470"/>
    </location>
    <ligand>
        <name>heme</name>
        <dbReference type="ChEBI" id="CHEBI:30413"/>
    </ligand>
    <ligandPart>
        <name>Fe</name>
        <dbReference type="ChEBI" id="CHEBI:18248"/>
    </ligandPart>
</feature>
<dbReference type="InterPro" id="IPR050121">
    <property type="entry name" value="Cytochrome_P450_monoxygenase"/>
</dbReference>
<dbReference type="CDD" id="cd11061">
    <property type="entry name" value="CYP67-like"/>
    <property type="match status" value="1"/>
</dbReference>
<name>A0A9P9E3P2_9PLEO</name>
<evidence type="ECO:0000256" key="1">
    <source>
        <dbReference type="PIRSR" id="PIRSR602401-1"/>
    </source>
</evidence>
<dbReference type="EMBL" id="JAGMWT010000004">
    <property type="protein sequence ID" value="KAH7130094.1"/>
    <property type="molecule type" value="Genomic_DNA"/>
</dbReference>
<organism evidence="2 3">
    <name type="scientific">Dendryphion nanum</name>
    <dbReference type="NCBI Taxonomy" id="256645"/>
    <lineage>
        <taxon>Eukaryota</taxon>
        <taxon>Fungi</taxon>
        <taxon>Dikarya</taxon>
        <taxon>Ascomycota</taxon>
        <taxon>Pezizomycotina</taxon>
        <taxon>Dothideomycetes</taxon>
        <taxon>Pleosporomycetidae</taxon>
        <taxon>Pleosporales</taxon>
        <taxon>Torulaceae</taxon>
        <taxon>Dendryphion</taxon>
    </lineage>
</organism>
<protein>
    <submittedName>
        <fullName evidence="2">Cytochrome P450 monooxygenase-like protein</fullName>
    </submittedName>
</protein>